<dbReference type="Proteomes" id="UP001596003">
    <property type="component" value="Unassembled WGS sequence"/>
</dbReference>
<dbReference type="Pfam" id="PF13328">
    <property type="entry name" value="HD_4"/>
    <property type="match status" value="1"/>
</dbReference>
<dbReference type="PANTHER" id="PTHR46246:SF1">
    <property type="entry name" value="GUANOSINE-3',5'-BIS(DIPHOSPHATE) 3'-PYROPHOSPHOHYDROLASE MESH1"/>
    <property type="match status" value="1"/>
</dbReference>
<accession>A0ABV8ZKH5</accession>
<gene>
    <name evidence="1" type="ORF">ACFO3N_23710</name>
</gene>
<evidence type="ECO:0000313" key="2">
    <source>
        <dbReference type="Proteomes" id="UP001596003"/>
    </source>
</evidence>
<sequence>MKEQKDWSIDEIQNVWKLVSKLHNGQKYGGFNEDEQVEYLNHIGGVVFEIINAARFTENMNVDLAIKCAMLHDTIEDTEMKYEKVIDLFGAQVASGVLALTKDDKIEDSSEKMIDSLRRIKQQPIEVWAVKMADRISNLYEPPFYWNDDKKLKYIAEAEILHHELKDGNEYLANRLKIKINEYHRFLSSNQFV</sequence>
<name>A0ABV8ZKH5_9FLAO</name>
<comment type="caution">
    <text evidence="1">The sequence shown here is derived from an EMBL/GenBank/DDBJ whole genome shotgun (WGS) entry which is preliminary data.</text>
</comment>
<reference evidence="2" key="1">
    <citation type="journal article" date="2019" name="Int. J. Syst. Evol. Microbiol.">
        <title>The Global Catalogue of Microorganisms (GCM) 10K type strain sequencing project: providing services to taxonomists for standard genome sequencing and annotation.</title>
        <authorList>
            <consortium name="The Broad Institute Genomics Platform"/>
            <consortium name="The Broad Institute Genome Sequencing Center for Infectious Disease"/>
            <person name="Wu L."/>
            <person name="Ma J."/>
        </authorList>
    </citation>
    <scope>NUCLEOTIDE SEQUENCE [LARGE SCALE GENOMIC DNA]</scope>
    <source>
        <strain evidence="2">NBRC 103627</strain>
    </source>
</reference>
<evidence type="ECO:0000313" key="1">
    <source>
        <dbReference type="EMBL" id="MFC4480094.1"/>
    </source>
</evidence>
<dbReference type="SUPFAM" id="SSF109604">
    <property type="entry name" value="HD-domain/PDEase-like"/>
    <property type="match status" value="1"/>
</dbReference>
<dbReference type="PANTHER" id="PTHR46246">
    <property type="entry name" value="GUANOSINE-3',5'-BIS(DIPHOSPHATE) 3'-PYROPHOSPHOHYDROLASE MESH1"/>
    <property type="match status" value="1"/>
</dbReference>
<dbReference type="InterPro" id="IPR052194">
    <property type="entry name" value="MESH1"/>
</dbReference>
<dbReference type="EMBL" id="JBHSFY010000022">
    <property type="protein sequence ID" value="MFC4480094.1"/>
    <property type="molecule type" value="Genomic_DNA"/>
</dbReference>
<protein>
    <submittedName>
        <fullName evidence="1">HD domain-containing protein</fullName>
    </submittedName>
</protein>
<dbReference type="Gene3D" id="1.10.3210.10">
    <property type="entry name" value="Hypothetical protein af1432"/>
    <property type="match status" value="1"/>
</dbReference>
<proteinExistence type="predicted"/>
<organism evidence="1 2">
    <name type="scientific">Flavobacterium chungangensis</name>
    <dbReference type="NCBI Taxonomy" id="2708132"/>
    <lineage>
        <taxon>Bacteria</taxon>
        <taxon>Pseudomonadati</taxon>
        <taxon>Bacteroidota</taxon>
        <taxon>Flavobacteriia</taxon>
        <taxon>Flavobacteriales</taxon>
        <taxon>Flavobacteriaceae</taxon>
        <taxon>Flavobacterium</taxon>
    </lineage>
</organism>
<keyword evidence="2" id="KW-1185">Reference proteome</keyword>
<dbReference type="RefSeq" id="WP_379801338.1">
    <property type="nucleotide sequence ID" value="NZ_JBHSFY010000022.1"/>
</dbReference>